<organism evidence="4 5">
    <name type="scientific">Sphingomonas corticis</name>
    <dbReference type="NCBI Taxonomy" id="2722791"/>
    <lineage>
        <taxon>Bacteria</taxon>
        <taxon>Pseudomonadati</taxon>
        <taxon>Pseudomonadota</taxon>
        <taxon>Alphaproteobacteria</taxon>
        <taxon>Sphingomonadales</taxon>
        <taxon>Sphingomonadaceae</taxon>
        <taxon>Sphingomonas</taxon>
    </lineage>
</organism>
<evidence type="ECO:0000313" key="4">
    <source>
        <dbReference type="EMBL" id="NJR80084.1"/>
    </source>
</evidence>
<name>A0ABX1CQ64_9SPHN</name>
<keyword evidence="5" id="KW-1185">Reference proteome</keyword>
<protein>
    <submittedName>
        <fullName evidence="4">Uncharacterized protein</fullName>
    </submittedName>
</protein>
<dbReference type="InterPro" id="IPR005468">
    <property type="entry name" value="Avidin/str"/>
</dbReference>
<evidence type="ECO:0000256" key="3">
    <source>
        <dbReference type="ARBA" id="ARBA00022729"/>
    </source>
</evidence>
<proteinExistence type="predicted"/>
<dbReference type="RefSeq" id="WP_168135638.1">
    <property type="nucleotide sequence ID" value="NZ_JAAVJH010000012.1"/>
</dbReference>
<sequence length="160" mass="17439">MSEVAEAVARWRGTWRNELGSLLRIADVSATAMPGGSATEHLLVSGAYQTAKGSVPLSERFPVRGFITGDQIAFSVSFRFVDAGEVDDGHHTLAAWAGQILPVTGENRQQLRSLWHLVPDLREGDAEDEYGWVVAWSGEDRFDKLSDDPDFETPAPPTAA</sequence>
<dbReference type="EMBL" id="JAAVJH010000012">
    <property type="protein sequence ID" value="NJR80084.1"/>
    <property type="molecule type" value="Genomic_DNA"/>
</dbReference>
<evidence type="ECO:0000256" key="1">
    <source>
        <dbReference type="ARBA" id="ARBA00004613"/>
    </source>
</evidence>
<dbReference type="Proteomes" id="UP000732399">
    <property type="component" value="Unassembled WGS sequence"/>
</dbReference>
<comment type="subcellular location">
    <subcellularLocation>
        <location evidence="1">Secreted</location>
    </subcellularLocation>
</comment>
<keyword evidence="2" id="KW-0964">Secreted</keyword>
<reference evidence="4 5" key="1">
    <citation type="submission" date="2020-03" db="EMBL/GenBank/DDBJ databases">
        <authorList>
            <person name="Wang L."/>
            <person name="He N."/>
            <person name="Li Y."/>
            <person name="Fang Y."/>
            <person name="Zhang F."/>
        </authorList>
    </citation>
    <scope>NUCLEOTIDE SEQUENCE [LARGE SCALE GENOMIC DNA]</scope>
    <source>
        <strain evidence="4 5">36D10-4-7</strain>
    </source>
</reference>
<dbReference type="InterPro" id="IPR036896">
    <property type="entry name" value="Avidin-like_sf"/>
</dbReference>
<accession>A0ABX1CQ64</accession>
<dbReference type="SUPFAM" id="SSF50876">
    <property type="entry name" value="Avidin/streptavidin"/>
    <property type="match status" value="1"/>
</dbReference>
<dbReference type="Pfam" id="PF01382">
    <property type="entry name" value="Avidin"/>
    <property type="match status" value="1"/>
</dbReference>
<dbReference type="Gene3D" id="2.40.128.30">
    <property type="entry name" value="Avidin-like"/>
    <property type="match status" value="1"/>
</dbReference>
<comment type="caution">
    <text evidence="4">The sequence shown here is derived from an EMBL/GenBank/DDBJ whole genome shotgun (WGS) entry which is preliminary data.</text>
</comment>
<evidence type="ECO:0000256" key="2">
    <source>
        <dbReference type="ARBA" id="ARBA00022525"/>
    </source>
</evidence>
<keyword evidence="3" id="KW-0732">Signal</keyword>
<gene>
    <name evidence="4" type="ORF">HBH26_15990</name>
</gene>
<evidence type="ECO:0000313" key="5">
    <source>
        <dbReference type="Proteomes" id="UP000732399"/>
    </source>
</evidence>